<evidence type="ECO:0000313" key="2">
    <source>
        <dbReference type="EMBL" id="MBE9104108.1"/>
    </source>
</evidence>
<gene>
    <name evidence="2" type="ORF">IQ229_03870</name>
</gene>
<evidence type="ECO:0000313" key="3">
    <source>
        <dbReference type="Proteomes" id="UP000647836"/>
    </source>
</evidence>
<reference evidence="2 3" key="1">
    <citation type="submission" date="2020-10" db="EMBL/GenBank/DDBJ databases">
        <authorList>
            <person name="Castelo-Branco R."/>
            <person name="Eusebio N."/>
            <person name="Adriana R."/>
            <person name="Vieira A."/>
            <person name="Brugerolle De Fraissinette N."/>
            <person name="Rezende De Castro R."/>
            <person name="Schneider M.P."/>
            <person name="Vasconcelos V."/>
            <person name="Leao P.N."/>
        </authorList>
    </citation>
    <scope>NUCLEOTIDE SEQUENCE [LARGE SCALE GENOMIC DNA]</scope>
    <source>
        <strain evidence="2 3">LEGE 07299</strain>
    </source>
</reference>
<accession>A0ABR9TUM4</accession>
<feature type="signal peptide" evidence="1">
    <location>
        <begin position="1"/>
        <end position="19"/>
    </location>
</feature>
<evidence type="ECO:0000256" key="1">
    <source>
        <dbReference type="SAM" id="SignalP"/>
    </source>
</evidence>
<dbReference type="RefSeq" id="WP_194041440.1">
    <property type="nucleotide sequence ID" value="NZ_JADEXF010000076.1"/>
</dbReference>
<proteinExistence type="predicted"/>
<dbReference type="Proteomes" id="UP000647836">
    <property type="component" value="Unassembled WGS sequence"/>
</dbReference>
<name>A0ABR9TUM4_9NOSO</name>
<keyword evidence="1" id="KW-0732">Signal</keyword>
<dbReference type="EMBL" id="JADEXF010000076">
    <property type="protein sequence ID" value="MBE9104108.1"/>
    <property type="molecule type" value="Genomic_DNA"/>
</dbReference>
<comment type="caution">
    <text evidence="2">The sequence shown here is derived from an EMBL/GenBank/DDBJ whole genome shotgun (WGS) entry which is preliminary data.</text>
</comment>
<organism evidence="2 3">
    <name type="scientific">Nostoc cf. edaphicum LEGE 07299</name>
    <dbReference type="NCBI Taxonomy" id="2777974"/>
    <lineage>
        <taxon>Bacteria</taxon>
        <taxon>Bacillati</taxon>
        <taxon>Cyanobacteriota</taxon>
        <taxon>Cyanophyceae</taxon>
        <taxon>Nostocales</taxon>
        <taxon>Nostocaceae</taxon>
        <taxon>Nostoc</taxon>
    </lineage>
</organism>
<feature type="chain" id="PRO_5047328021" evidence="1">
    <location>
        <begin position="20"/>
        <end position="163"/>
    </location>
</feature>
<keyword evidence="3" id="KW-1185">Reference proteome</keyword>
<sequence>MLNFSKVIALALTSLSFYTASISTILKPAFAGEPIIDRNCHRHERTQAVFQKIPPQNQARILLTSPFKVNNQKYALQLLKFPNSTGVLCLWKPNARLPQRLKDLPIIQDKVIEKIEKDASQPATYIVTVRGEKAEDILRRAYRLNLTNPNQPKATLLVRVYKK</sequence>
<protein>
    <submittedName>
        <fullName evidence="2">Uncharacterized protein</fullName>
    </submittedName>
</protein>